<dbReference type="PANTHER" id="PTHR11545:SF2">
    <property type="entry name" value="LARGE RIBOSOMAL SUBUNIT PROTEIN UL13M"/>
    <property type="match status" value="1"/>
</dbReference>
<dbReference type="Gene3D" id="3.90.1180.10">
    <property type="entry name" value="Ribosomal protein L13"/>
    <property type="match status" value="1"/>
</dbReference>
<evidence type="ECO:0000256" key="4">
    <source>
        <dbReference type="HAMAP-Rule" id="MF_01366"/>
    </source>
</evidence>
<name>A0A2M6WYG2_9BACT</name>
<comment type="subunit">
    <text evidence="4">Part of the 50S ribosomal subunit.</text>
</comment>
<dbReference type="SUPFAM" id="SSF52161">
    <property type="entry name" value="Ribosomal protein L13"/>
    <property type="match status" value="1"/>
</dbReference>
<dbReference type="Pfam" id="PF00572">
    <property type="entry name" value="Ribosomal_L13"/>
    <property type="match status" value="1"/>
</dbReference>
<dbReference type="GO" id="GO:0003735">
    <property type="term" value="F:structural constituent of ribosome"/>
    <property type="evidence" value="ECO:0007669"/>
    <property type="project" value="InterPro"/>
</dbReference>
<evidence type="ECO:0000256" key="3">
    <source>
        <dbReference type="ARBA" id="ARBA00023274"/>
    </source>
</evidence>
<evidence type="ECO:0000313" key="5">
    <source>
        <dbReference type="EMBL" id="PIT97822.1"/>
    </source>
</evidence>
<dbReference type="InterPro" id="IPR005822">
    <property type="entry name" value="Ribosomal_uL13"/>
</dbReference>
<dbReference type="NCBIfam" id="TIGR01066">
    <property type="entry name" value="rplM_bact"/>
    <property type="match status" value="1"/>
</dbReference>
<evidence type="ECO:0000256" key="1">
    <source>
        <dbReference type="ARBA" id="ARBA00006227"/>
    </source>
</evidence>
<comment type="similarity">
    <text evidence="1 4">Belongs to the universal ribosomal protein uL13 family.</text>
</comment>
<dbReference type="GO" id="GO:1990904">
    <property type="term" value="C:ribonucleoprotein complex"/>
    <property type="evidence" value="ECO:0007669"/>
    <property type="project" value="UniProtKB-KW"/>
</dbReference>
<dbReference type="Proteomes" id="UP000230731">
    <property type="component" value="Unassembled WGS sequence"/>
</dbReference>
<dbReference type="InterPro" id="IPR036899">
    <property type="entry name" value="Ribosomal_uL13_sf"/>
</dbReference>
<dbReference type="GO" id="GO:0005840">
    <property type="term" value="C:ribosome"/>
    <property type="evidence" value="ECO:0007669"/>
    <property type="project" value="UniProtKB-KW"/>
</dbReference>
<keyword evidence="2 4" id="KW-0689">Ribosomal protein</keyword>
<evidence type="ECO:0000313" key="6">
    <source>
        <dbReference type="Proteomes" id="UP000230731"/>
    </source>
</evidence>
<organism evidence="5 6">
    <name type="scientific">Candidatus Andersenbacteria bacterium CG10_big_fil_rev_8_21_14_0_10_54_11</name>
    <dbReference type="NCBI Taxonomy" id="1974485"/>
    <lineage>
        <taxon>Bacteria</taxon>
        <taxon>Candidatus Anderseniibacteriota</taxon>
    </lineage>
</organism>
<keyword evidence="3 4" id="KW-0687">Ribonucleoprotein</keyword>
<reference evidence="6" key="1">
    <citation type="submission" date="2017-09" db="EMBL/GenBank/DDBJ databases">
        <title>Depth-based differentiation of microbial function through sediment-hosted aquifers and enrichment of novel symbionts in the deep terrestrial subsurface.</title>
        <authorList>
            <person name="Probst A.J."/>
            <person name="Ladd B."/>
            <person name="Jarett J.K."/>
            <person name="Geller-Mcgrath D.E."/>
            <person name="Sieber C.M.K."/>
            <person name="Emerson J.B."/>
            <person name="Anantharaman K."/>
            <person name="Thomas B.C."/>
            <person name="Malmstrom R."/>
            <person name="Stieglmeier M."/>
            <person name="Klingl A."/>
            <person name="Woyke T."/>
            <person name="Ryan C.M."/>
            <person name="Banfield J.F."/>
        </authorList>
    </citation>
    <scope>NUCLEOTIDE SEQUENCE [LARGE SCALE GENOMIC DNA]</scope>
</reference>
<dbReference type="AlphaFoldDB" id="A0A2M6WYG2"/>
<comment type="function">
    <text evidence="4">This protein is one of the early assembly proteins of the 50S ribosomal subunit, although it is not seen to bind rRNA by itself. It is important during the early stages of 50S assembly.</text>
</comment>
<proteinExistence type="inferred from homology"/>
<sequence length="142" mass="15911">MNRTPRTRTSASSEAEWHVLNADGRILGRLANEAAQLLLGKHRTDARPHTVCPVYVVVTHTDRVAVTGSKETEKTYYRHTGYPGGLKQRTLAEQRRRDSRRIVLDAVAGMLPKNNLRQLRLGHLKLYRGSEHPHAAQVGTTA</sequence>
<dbReference type="InterPro" id="IPR005823">
    <property type="entry name" value="Ribosomal_uL13_bac-type"/>
</dbReference>
<comment type="caution">
    <text evidence="5">The sequence shown here is derived from an EMBL/GenBank/DDBJ whole genome shotgun (WGS) entry which is preliminary data.</text>
</comment>
<dbReference type="CDD" id="cd00392">
    <property type="entry name" value="Ribosomal_L13"/>
    <property type="match status" value="1"/>
</dbReference>
<accession>A0A2M6WYG2</accession>
<evidence type="ECO:0000256" key="2">
    <source>
        <dbReference type="ARBA" id="ARBA00022980"/>
    </source>
</evidence>
<gene>
    <name evidence="4" type="primary">rplM</name>
    <name evidence="5" type="ORF">COT71_03960</name>
</gene>
<dbReference type="GO" id="GO:0017148">
    <property type="term" value="P:negative regulation of translation"/>
    <property type="evidence" value="ECO:0007669"/>
    <property type="project" value="TreeGrafter"/>
</dbReference>
<dbReference type="HAMAP" id="MF_01366">
    <property type="entry name" value="Ribosomal_uL13"/>
    <property type="match status" value="1"/>
</dbReference>
<dbReference type="GO" id="GO:0006412">
    <property type="term" value="P:translation"/>
    <property type="evidence" value="ECO:0007669"/>
    <property type="project" value="UniProtKB-UniRule"/>
</dbReference>
<protein>
    <recommendedName>
        <fullName evidence="4">Large ribosomal subunit protein uL13</fullName>
    </recommendedName>
</protein>
<dbReference type="GO" id="GO:0003729">
    <property type="term" value="F:mRNA binding"/>
    <property type="evidence" value="ECO:0007669"/>
    <property type="project" value="TreeGrafter"/>
</dbReference>
<dbReference type="EMBL" id="PEZP01000043">
    <property type="protein sequence ID" value="PIT97822.1"/>
    <property type="molecule type" value="Genomic_DNA"/>
</dbReference>
<dbReference type="PIRSF" id="PIRSF002181">
    <property type="entry name" value="Ribosomal_L13"/>
    <property type="match status" value="1"/>
</dbReference>
<dbReference type="PANTHER" id="PTHR11545">
    <property type="entry name" value="RIBOSOMAL PROTEIN L13"/>
    <property type="match status" value="1"/>
</dbReference>